<name>A0A9W4WEM7_9PEZI</name>
<keyword evidence="2" id="KW-0472">Membrane</keyword>
<gene>
    <name evidence="3" type="ORF">CGXH109_LOCUS54489</name>
</gene>
<dbReference type="EMBL" id="CAMGZC010000325">
    <property type="protein sequence ID" value="CAI0646380.1"/>
    <property type="molecule type" value="Genomic_DNA"/>
</dbReference>
<evidence type="ECO:0000313" key="3">
    <source>
        <dbReference type="EMBL" id="CAI0646380.1"/>
    </source>
</evidence>
<keyword evidence="4" id="KW-1185">Reference proteome</keyword>
<feature type="compositionally biased region" description="Gly residues" evidence="1">
    <location>
        <begin position="148"/>
        <end position="161"/>
    </location>
</feature>
<accession>A0A9W4WEM7</accession>
<evidence type="ECO:0000256" key="2">
    <source>
        <dbReference type="SAM" id="Phobius"/>
    </source>
</evidence>
<feature type="region of interest" description="Disordered" evidence="1">
    <location>
        <begin position="125"/>
        <end position="173"/>
    </location>
</feature>
<comment type="caution">
    <text evidence="3">The sequence shown here is derived from an EMBL/GenBank/DDBJ whole genome shotgun (WGS) entry which is preliminary data.</text>
</comment>
<feature type="transmembrane region" description="Helical" evidence="2">
    <location>
        <begin position="41"/>
        <end position="66"/>
    </location>
</feature>
<keyword evidence="2" id="KW-0812">Transmembrane</keyword>
<sequence>MPVIRSADISSAADLLNLRQSSFSIKRGFNDTGSPSSGPPAAFPAIIFGCVAVSMAVVFATCIFCARKRMKKRQTEYMKMYMRIATSNEGPAQKNKLRKTGMGQGTFPGPQYGTSEGGYTYTAGYNGRDSSPYDGPPPAYSSHQSGDSGMGSSGGSGGGGVSSTQVQVDCKLI</sequence>
<organism evidence="3 4">
    <name type="scientific">Colletotrichum noveboracense</name>
    <dbReference type="NCBI Taxonomy" id="2664923"/>
    <lineage>
        <taxon>Eukaryota</taxon>
        <taxon>Fungi</taxon>
        <taxon>Dikarya</taxon>
        <taxon>Ascomycota</taxon>
        <taxon>Pezizomycotina</taxon>
        <taxon>Sordariomycetes</taxon>
        <taxon>Hypocreomycetidae</taxon>
        <taxon>Glomerellales</taxon>
        <taxon>Glomerellaceae</taxon>
        <taxon>Colletotrichum</taxon>
        <taxon>Colletotrichum gloeosporioides species complex</taxon>
    </lineage>
</organism>
<proteinExistence type="predicted"/>
<protein>
    <submittedName>
        <fullName evidence="3">Uncharacterized protein</fullName>
    </submittedName>
</protein>
<dbReference type="AlphaFoldDB" id="A0A9W4WEM7"/>
<evidence type="ECO:0000313" key="4">
    <source>
        <dbReference type="Proteomes" id="UP001152533"/>
    </source>
</evidence>
<reference evidence="3" key="1">
    <citation type="submission" date="2022-08" db="EMBL/GenBank/DDBJ databases">
        <authorList>
            <person name="Giroux E."/>
            <person name="Giroux E."/>
        </authorList>
    </citation>
    <scope>NUCLEOTIDE SEQUENCE</scope>
    <source>
        <strain evidence="3">H1091258</strain>
    </source>
</reference>
<evidence type="ECO:0000256" key="1">
    <source>
        <dbReference type="SAM" id="MobiDB-lite"/>
    </source>
</evidence>
<dbReference type="Proteomes" id="UP001152533">
    <property type="component" value="Unassembled WGS sequence"/>
</dbReference>
<keyword evidence="2" id="KW-1133">Transmembrane helix</keyword>